<dbReference type="OMA" id="DWSWEYA"/>
<feature type="domain" description="Enoyl reductase (ER)" evidence="3">
    <location>
        <begin position="10"/>
        <end position="327"/>
    </location>
</feature>
<reference evidence="5" key="1">
    <citation type="journal article" date="2006" name="PLoS Biol.">
        <title>Macronuclear genome sequence of the ciliate Tetrahymena thermophila, a model eukaryote.</title>
        <authorList>
            <person name="Eisen J.A."/>
            <person name="Coyne R.S."/>
            <person name="Wu M."/>
            <person name="Wu D."/>
            <person name="Thiagarajan M."/>
            <person name="Wortman J.R."/>
            <person name="Badger J.H."/>
            <person name="Ren Q."/>
            <person name="Amedeo P."/>
            <person name="Jones K.M."/>
            <person name="Tallon L.J."/>
            <person name="Delcher A.L."/>
            <person name="Salzberg S.L."/>
            <person name="Silva J.C."/>
            <person name="Haas B.J."/>
            <person name="Majoros W.H."/>
            <person name="Farzad M."/>
            <person name="Carlton J.M."/>
            <person name="Smith R.K. Jr."/>
            <person name="Garg J."/>
            <person name="Pearlman R.E."/>
            <person name="Karrer K.M."/>
            <person name="Sun L."/>
            <person name="Manning G."/>
            <person name="Elde N.C."/>
            <person name="Turkewitz A.P."/>
            <person name="Asai D.J."/>
            <person name="Wilkes D.E."/>
            <person name="Wang Y."/>
            <person name="Cai H."/>
            <person name="Collins K."/>
            <person name="Stewart B.A."/>
            <person name="Lee S.R."/>
            <person name="Wilamowska K."/>
            <person name="Weinberg Z."/>
            <person name="Ruzzo W.L."/>
            <person name="Wloga D."/>
            <person name="Gaertig J."/>
            <person name="Frankel J."/>
            <person name="Tsao C.-C."/>
            <person name="Gorovsky M.A."/>
            <person name="Keeling P.J."/>
            <person name="Waller R.F."/>
            <person name="Patron N.J."/>
            <person name="Cherry J.M."/>
            <person name="Stover N.A."/>
            <person name="Krieger C.J."/>
            <person name="del Toro C."/>
            <person name="Ryder H.F."/>
            <person name="Williamson S.C."/>
            <person name="Barbeau R.A."/>
            <person name="Hamilton E.P."/>
            <person name="Orias E."/>
        </authorList>
    </citation>
    <scope>NUCLEOTIDE SEQUENCE [LARGE SCALE GENOMIC DNA]</scope>
    <source>
        <strain evidence="5">SB210</strain>
    </source>
</reference>
<evidence type="ECO:0000313" key="5">
    <source>
        <dbReference type="Proteomes" id="UP000009168"/>
    </source>
</evidence>
<keyword evidence="2" id="KW-0560">Oxidoreductase</keyword>
<dbReference type="GO" id="GO:0016651">
    <property type="term" value="F:oxidoreductase activity, acting on NAD(P)H"/>
    <property type="evidence" value="ECO:0007669"/>
    <property type="project" value="TreeGrafter"/>
</dbReference>
<dbReference type="STRING" id="312017.Q22N21"/>
<dbReference type="InterPro" id="IPR014189">
    <property type="entry name" value="Quinone_OxRdtase_PIG3"/>
</dbReference>
<proteinExistence type="predicted"/>
<dbReference type="InterPro" id="IPR011032">
    <property type="entry name" value="GroES-like_sf"/>
</dbReference>
<evidence type="ECO:0000256" key="1">
    <source>
        <dbReference type="ARBA" id="ARBA00022857"/>
    </source>
</evidence>
<dbReference type="Pfam" id="PF00107">
    <property type="entry name" value="ADH_zinc_N"/>
    <property type="match status" value="1"/>
</dbReference>
<evidence type="ECO:0000259" key="3">
    <source>
        <dbReference type="SMART" id="SM00829"/>
    </source>
</evidence>
<organism evidence="4 5">
    <name type="scientific">Tetrahymena thermophila (strain SB210)</name>
    <dbReference type="NCBI Taxonomy" id="312017"/>
    <lineage>
        <taxon>Eukaryota</taxon>
        <taxon>Sar</taxon>
        <taxon>Alveolata</taxon>
        <taxon>Ciliophora</taxon>
        <taxon>Intramacronucleata</taxon>
        <taxon>Oligohymenophorea</taxon>
        <taxon>Hymenostomatida</taxon>
        <taxon>Tetrahymenina</taxon>
        <taxon>Tetrahymenidae</taxon>
        <taxon>Tetrahymena</taxon>
    </lineage>
</organism>
<dbReference type="InParanoid" id="Q22N21"/>
<dbReference type="PANTHER" id="PTHR48106:SF18">
    <property type="entry name" value="QUINONE OXIDOREDUCTASE PIG3"/>
    <property type="match status" value="1"/>
</dbReference>
<dbReference type="PANTHER" id="PTHR48106">
    <property type="entry name" value="QUINONE OXIDOREDUCTASE PIG3-RELATED"/>
    <property type="match status" value="1"/>
</dbReference>
<dbReference type="InterPro" id="IPR036291">
    <property type="entry name" value="NAD(P)-bd_dom_sf"/>
</dbReference>
<dbReference type="Gene3D" id="3.90.180.10">
    <property type="entry name" value="Medium-chain alcohol dehydrogenases, catalytic domain"/>
    <property type="match status" value="1"/>
</dbReference>
<dbReference type="GO" id="GO:0070402">
    <property type="term" value="F:NADPH binding"/>
    <property type="evidence" value="ECO:0007669"/>
    <property type="project" value="TreeGrafter"/>
</dbReference>
<sequence>MKHIYQDQPGDVNVLKIKESPLPQLKQDEVLMKISYTAINRAEVLQRQGKVYPSPGHSPIIGLEASGYVVDHLGKELYPAIGLFSGGTYAQYAAIHKNHVFELPKGLTLEQGAAIPEAWITAYQLIKYIGQVQKNDYVMIYAAASGVGTAAIQLAKYFGAHAIASSSSEDKLKICKELGAELCINYKTCENQDEEILKFTNGKGVNLVLDCVGAQNFKLTDKIIGVDGKWILYGSLGGTNIEKFDLGSLMRRRASLITTLLKTRSDEYKSDLISNFKKDTIEGFCSGQLKPIIDRVINITWDEEGLKGWRDAHTTMESNENIGKIVVAYPKI</sequence>
<dbReference type="AlphaFoldDB" id="Q22N21"/>
<dbReference type="HOGENOM" id="CLU_026673_3_4_1"/>
<protein>
    <submittedName>
        <fullName evidence="4">Zinc-binding dehydrogenase family oxidoreductase</fullName>
    </submittedName>
</protein>
<evidence type="ECO:0000256" key="2">
    <source>
        <dbReference type="ARBA" id="ARBA00023002"/>
    </source>
</evidence>
<name>Q22N21_TETTS</name>
<dbReference type="Gene3D" id="3.40.50.720">
    <property type="entry name" value="NAD(P)-binding Rossmann-like Domain"/>
    <property type="match status" value="1"/>
</dbReference>
<dbReference type="EMBL" id="GG662720">
    <property type="protein sequence ID" value="EAR86299.2"/>
    <property type="molecule type" value="Genomic_DNA"/>
</dbReference>
<dbReference type="eggNOG" id="KOG1198">
    <property type="taxonomic scope" value="Eukaryota"/>
</dbReference>
<dbReference type="Proteomes" id="UP000009168">
    <property type="component" value="Unassembled WGS sequence"/>
</dbReference>
<dbReference type="OrthoDB" id="3509362at2759"/>
<dbReference type="SUPFAM" id="SSF50129">
    <property type="entry name" value="GroES-like"/>
    <property type="match status" value="1"/>
</dbReference>
<dbReference type="SMART" id="SM00829">
    <property type="entry name" value="PKS_ER"/>
    <property type="match status" value="1"/>
</dbReference>
<dbReference type="KEGG" id="tet:TTHERM_00028530"/>
<dbReference type="GeneID" id="7842247"/>
<accession>Q22N21</accession>
<dbReference type="InterPro" id="IPR020843">
    <property type="entry name" value="ER"/>
</dbReference>
<evidence type="ECO:0000313" key="4">
    <source>
        <dbReference type="EMBL" id="EAR86299.2"/>
    </source>
</evidence>
<dbReference type="SUPFAM" id="SSF51735">
    <property type="entry name" value="NAD(P)-binding Rossmann-fold domains"/>
    <property type="match status" value="1"/>
</dbReference>
<gene>
    <name evidence="4" type="ORF">TTHERM_00028530</name>
</gene>
<keyword evidence="1" id="KW-0521">NADP</keyword>
<dbReference type="CDD" id="cd05276">
    <property type="entry name" value="p53_inducible_oxidoreductase"/>
    <property type="match status" value="1"/>
</dbReference>
<keyword evidence="5" id="KW-1185">Reference proteome</keyword>
<dbReference type="RefSeq" id="XP_976849.2">
    <property type="nucleotide sequence ID" value="XM_971756.3"/>
</dbReference>
<dbReference type="InterPro" id="IPR013149">
    <property type="entry name" value="ADH-like_C"/>
</dbReference>